<keyword evidence="4 12" id="KW-0812">Transmembrane</keyword>
<evidence type="ECO:0000256" key="1">
    <source>
        <dbReference type="ARBA" id="ARBA00004479"/>
    </source>
</evidence>
<evidence type="ECO:0000256" key="6">
    <source>
        <dbReference type="ARBA" id="ARBA00022989"/>
    </source>
</evidence>
<dbReference type="InParanoid" id="B7P5N2"/>
<comment type="function">
    <text evidence="12">Putative Notch ligand involved in the mediation of Notch signaling.</text>
</comment>
<evidence type="ECO:0000256" key="7">
    <source>
        <dbReference type="ARBA" id="ARBA00023136"/>
    </source>
</evidence>
<dbReference type="GO" id="GO:0016020">
    <property type="term" value="C:membrane"/>
    <property type="evidence" value="ECO:0007669"/>
    <property type="project" value="UniProtKB-SubCell"/>
</dbReference>
<dbReference type="HOGENOM" id="CLU_597971_0_0_1"/>
<evidence type="ECO:0000256" key="4">
    <source>
        <dbReference type="ARBA" id="ARBA00022692"/>
    </source>
</evidence>
<evidence type="ECO:0000313" key="17">
    <source>
        <dbReference type="Proteomes" id="UP000001555"/>
    </source>
</evidence>
<dbReference type="AlphaFoldDB" id="B7P5N2"/>
<evidence type="ECO:0000256" key="11">
    <source>
        <dbReference type="PROSITE-ProRule" id="PRU00377"/>
    </source>
</evidence>
<keyword evidence="17" id="KW-1185">Reference proteome</keyword>
<keyword evidence="8 10" id="KW-1015">Disulfide bond</keyword>
<dbReference type="SMART" id="SM00051">
    <property type="entry name" value="DSL"/>
    <property type="match status" value="1"/>
</dbReference>
<feature type="disulfide bond" evidence="11">
    <location>
        <begin position="303"/>
        <end position="312"/>
    </location>
</feature>
<dbReference type="EMBL" id="ABJB010299361">
    <property type="status" value="NOT_ANNOTATED_CDS"/>
    <property type="molecule type" value="Genomic_DNA"/>
</dbReference>
<dbReference type="Pfam" id="PF21700">
    <property type="entry name" value="EGF_DL_JAG"/>
    <property type="match status" value="1"/>
</dbReference>
<dbReference type="EnsemblMetazoa" id="ISCW000169-RA">
    <property type="protein sequence ID" value="ISCW000169-PA"/>
    <property type="gene ID" value="ISCW000169"/>
</dbReference>
<dbReference type="PROSITE" id="PS00022">
    <property type="entry name" value="EGF_1"/>
    <property type="match status" value="3"/>
</dbReference>
<reference evidence="15 17" key="1">
    <citation type="submission" date="2008-03" db="EMBL/GenBank/DDBJ databases">
        <title>Annotation of Ixodes scapularis.</title>
        <authorList>
            <consortium name="Ixodes scapularis Genome Project Consortium"/>
            <person name="Caler E."/>
            <person name="Hannick L.I."/>
            <person name="Bidwell S."/>
            <person name="Joardar V."/>
            <person name="Thiagarajan M."/>
            <person name="Amedeo P."/>
            <person name="Galinsky K.J."/>
            <person name="Schobel S."/>
            <person name="Inman J."/>
            <person name="Hostetler J."/>
            <person name="Miller J."/>
            <person name="Hammond M."/>
            <person name="Megy K."/>
            <person name="Lawson D."/>
            <person name="Kodira C."/>
            <person name="Sutton G."/>
            <person name="Meyer J."/>
            <person name="Hill C.A."/>
            <person name="Birren B."/>
            <person name="Nene V."/>
            <person name="Collins F."/>
            <person name="Alarcon-Chaidez F."/>
            <person name="Wikel S."/>
            <person name="Strausberg R."/>
        </authorList>
    </citation>
    <scope>NUCLEOTIDE SEQUENCE [LARGE SCALE GENOMIC DNA]</scope>
    <source>
        <strain evidence="17">Wikel</strain>
        <strain evidence="15">Wikel colony</strain>
    </source>
</reference>
<evidence type="ECO:0000256" key="12">
    <source>
        <dbReference type="RuleBase" id="RU280815"/>
    </source>
</evidence>
<dbReference type="PROSITE" id="PS50026">
    <property type="entry name" value="EGF_3"/>
    <property type="match status" value="2"/>
</dbReference>
<evidence type="ECO:0000256" key="3">
    <source>
        <dbReference type="ARBA" id="ARBA00022536"/>
    </source>
</evidence>
<dbReference type="GO" id="GO:0007154">
    <property type="term" value="P:cell communication"/>
    <property type="evidence" value="ECO:0007669"/>
    <property type="project" value="InterPro"/>
</dbReference>
<dbReference type="VEuPathDB" id="VectorBase:ISCI000169"/>
<dbReference type="Gene3D" id="2.10.25.140">
    <property type="match status" value="1"/>
</dbReference>
<evidence type="ECO:0000313" key="15">
    <source>
        <dbReference type="EMBL" id="EEC01904.1"/>
    </source>
</evidence>
<feature type="disulfide bond" evidence="10">
    <location>
        <begin position="442"/>
        <end position="451"/>
    </location>
</feature>
<dbReference type="CDD" id="cd00054">
    <property type="entry name" value="EGF_CA"/>
    <property type="match status" value="1"/>
</dbReference>
<dbReference type="VEuPathDB" id="VectorBase:ISCP_004680"/>
<protein>
    <recommendedName>
        <fullName evidence="12">Delta-like protein</fullName>
    </recommendedName>
</protein>
<dbReference type="EMBL" id="ABJB011125133">
    <property type="status" value="NOT_ANNOTATED_CDS"/>
    <property type="molecule type" value="Genomic_DNA"/>
</dbReference>
<dbReference type="InterPro" id="IPR001774">
    <property type="entry name" value="DSL"/>
</dbReference>
<feature type="domain" description="EGF-like" evidence="13">
    <location>
        <begin position="412"/>
        <end position="452"/>
    </location>
</feature>
<name>B7P5N2_IXOSC</name>
<dbReference type="Pfam" id="PF01414">
    <property type="entry name" value="DSL"/>
    <property type="match status" value="1"/>
</dbReference>
<reference evidence="16" key="2">
    <citation type="submission" date="2020-05" db="UniProtKB">
        <authorList>
            <consortium name="EnsemblMetazoa"/>
        </authorList>
    </citation>
    <scope>IDENTIFICATION</scope>
    <source>
        <strain evidence="16">wikel</strain>
    </source>
</reference>
<dbReference type="STRING" id="6945.B7P5N2"/>
<keyword evidence="6 12" id="KW-1133">Transmembrane helix</keyword>
<dbReference type="PANTHER" id="PTHR24033:SF232">
    <property type="entry name" value="LAMININ SUBUNIT GAMMA-2-RELATED"/>
    <property type="match status" value="1"/>
</dbReference>
<evidence type="ECO:0000256" key="8">
    <source>
        <dbReference type="ARBA" id="ARBA00023157"/>
    </source>
</evidence>
<gene>
    <name evidence="15" type="ORF">IscW_ISCW000169</name>
</gene>
<feature type="domain" description="DSL" evidence="14">
    <location>
        <begin position="301"/>
        <end position="345"/>
    </location>
</feature>
<dbReference type="FunFam" id="2.10.25.140:FF:000004">
    <property type="entry name" value="Delta-like protein"/>
    <property type="match status" value="1"/>
</dbReference>
<keyword evidence="9" id="KW-0325">Glycoprotein</keyword>
<dbReference type="FunFam" id="2.10.25.10:FF:000018">
    <property type="entry name" value="Delta-like 1"/>
    <property type="match status" value="1"/>
</dbReference>
<feature type="disulfide bond" evidence="10">
    <location>
        <begin position="369"/>
        <end position="378"/>
    </location>
</feature>
<dbReference type="Gene3D" id="2.10.25.10">
    <property type="entry name" value="Laminin"/>
    <property type="match status" value="2"/>
</dbReference>
<evidence type="ECO:0000256" key="10">
    <source>
        <dbReference type="PROSITE-ProRule" id="PRU00076"/>
    </source>
</evidence>
<dbReference type="InterPro" id="IPR000742">
    <property type="entry name" value="EGF"/>
</dbReference>
<dbReference type="InterPro" id="IPR051830">
    <property type="entry name" value="NOTCH_homolog"/>
</dbReference>
<feature type="non-terminal residue" evidence="15">
    <location>
        <position position="458"/>
    </location>
</feature>
<dbReference type="EMBL" id="ABJB010973177">
    <property type="status" value="NOT_ANNOTATED_CDS"/>
    <property type="molecule type" value="Genomic_DNA"/>
</dbReference>
<dbReference type="PROSITE" id="PS01186">
    <property type="entry name" value="EGF_2"/>
    <property type="match status" value="1"/>
</dbReference>
<proteinExistence type="predicted"/>
<dbReference type="PROSITE" id="PS51051">
    <property type="entry name" value="DSL"/>
    <property type="match status" value="1"/>
</dbReference>
<dbReference type="Proteomes" id="UP000001555">
    <property type="component" value="Unassembled WGS sequence"/>
</dbReference>
<dbReference type="SMART" id="SM00181">
    <property type="entry name" value="EGF"/>
    <property type="match status" value="3"/>
</dbReference>
<keyword evidence="12" id="KW-0732">Signal</keyword>
<dbReference type="EMBL" id="DS642089">
    <property type="protein sequence ID" value="EEC01904.1"/>
    <property type="molecule type" value="Genomic_DNA"/>
</dbReference>
<dbReference type="PANTHER" id="PTHR24033">
    <property type="entry name" value="EGF-LIKE DOMAIN-CONTAINING PROTEIN"/>
    <property type="match status" value="1"/>
</dbReference>
<feature type="domain" description="EGF-like" evidence="13">
    <location>
        <begin position="346"/>
        <end position="379"/>
    </location>
</feature>
<dbReference type="EMBL" id="ABJB010047808">
    <property type="status" value="NOT_ANNOTATED_CDS"/>
    <property type="molecule type" value="Genomic_DNA"/>
</dbReference>
<organism>
    <name type="scientific">Ixodes scapularis</name>
    <name type="common">Black-legged tick</name>
    <name type="synonym">Deer tick</name>
    <dbReference type="NCBI Taxonomy" id="6945"/>
    <lineage>
        <taxon>Eukaryota</taxon>
        <taxon>Metazoa</taxon>
        <taxon>Ecdysozoa</taxon>
        <taxon>Arthropoda</taxon>
        <taxon>Chelicerata</taxon>
        <taxon>Arachnida</taxon>
        <taxon>Acari</taxon>
        <taxon>Parasitiformes</taxon>
        <taxon>Ixodida</taxon>
        <taxon>Ixodoidea</taxon>
        <taxon>Ixodidae</taxon>
        <taxon>Ixodinae</taxon>
        <taxon>Ixodes</taxon>
    </lineage>
</organism>
<evidence type="ECO:0000259" key="13">
    <source>
        <dbReference type="PROSITE" id="PS50026"/>
    </source>
</evidence>
<keyword evidence="7 12" id="KW-0472">Membrane</keyword>
<keyword evidence="3 10" id="KW-0245">EGF-like domain</keyword>
<evidence type="ECO:0000259" key="14">
    <source>
        <dbReference type="PROSITE" id="PS51051"/>
    </source>
</evidence>
<evidence type="ECO:0000313" key="16">
    <source>
        <dbReference type="EnsemblMetazoa" id="ISCW000169-PA"/>
    </source>
</evidence>
<comment type="caution">
    <text evidence="10">Lacks conserved residue(s) required for the propagation of feature annotation.</text>
</comment>
<dbReference type="OrthoDB" id="6130531at2759"/>
<dbReference type="FunFam" id="2.10.25.10:FF:000568">
    <property type="entry name" value="Fibulin 7"/>
    <property type="match status" value="1"/>
</dbReference>
<dbReference type="GO" id="GO:0005112">
    <property type="term" value="F:Notch binding"/>
    <property type="evidence" value="ECO:0000318"/>
    <property type="project" value="GO_Central"/>
</dbReference>
<evidence type="ECO:0000256" key="5">
    <source>
        <dbReference type="ARBA" id="ARBA00022737"/>
    </source>
</evidence>
<feature type="disulfide bond" evidence="11">
    <location>
        <begin position="336"/>
        <end position="345"/>
    </location>
</feature>
<sequence>MLMSRVSEQGPISSCRSSCRLPLRVAFAGKLKSEPQAILELMAANGALLTSPQDIEKECGEYYALLYAERPVESALWDGLFDPLPRLHEGLAEGLDGPVTRKENWEAMSTLFKGKAPGPDASLFHTRASAQQNLLALRDMSYWVGNRKIPMLVLSVDQERHSTVSHKFLFHVLSRVGLGGSFLSGVKRLYAAATSMVKVNGGVTQAFPIAAAFRREARRPLINKFRSLGASEWFLDLATRVLDIPERWIQRRVSVDDRAHRLPEGSLVRRFSLKRPLDVGPAWTHWGFGGDAAKLDVDFRVVCAQGFTGANCSDECPAPDAIGARFRCLANGSKECLEGWTEPECDVPACADGCHPEHGFCERPGECLCKMGWEGARCERCTPMPGCLHGTCNASFECNCLPGWDGFFCNRQLKFCEDHSPCSEGSTCVNKAEEDGFYQCLCPEKLAGRNCTVPVRRN</sequence>
<accession>B7P5N2</accession>
<keyword evidence="5 12" id="KW-0677">Repeat</keyword>
<evidence type="ECO:0000256" key="9">
    <source>
        <dbReference type="ARBA" id="ARBA00023180"/>
    </source>
</evidence>
<dbReference type="SUPFAM" id="SSF57196">
    <property type="entry name" value="EGF/Laminin"/>
    <property type="match status" value="1"/>
</dbReference>
<evidence type="ECO:0000256" key="2">
    <source>
        <dbReference type="ARBA" id="ARBA00022473"/>
    </source>
</evidence>
<feature type="disulfide bond" evidence="11">
    <location>
        <begin position="316"/>
        <end position="328"/>
    </location>
</feature>
<comment type="subcellular location">
    <subcellularLocation>
        <location evidence="1 12">Membrane</location>
        <topology evidence="1 12">Single-pass type I membrane protein</topology>
    </subcellularLocation>
</comment>
<dbReference type="VEuPathDB" id="VectorBase:ISCW000169"/>
<dbReference type="PaxDb" id="6945-B7P5N2"/>
<keyword evidence="2 12" id="KW-0217">Developmental protein</keyword>